<protein>
    <recommendedName>
        <fullName evidence="7">PKD/REJ-like domain-containing protein</fullName>
    </recommendedName>
</protein>
<evidence type="ECO:0000313" key="8">
    <source>
        <dbReference type="EMBL" id="CAF1609624.1"/>
    </source>
</evidence>
<evidence type="ECO:0000256" key="6">
    <source>
        <dbReference type="SAM" id="Phobius"/>
    </source>
</evidence>
<keyword evidence="3" id="KW-0677">Repeat</keyword>
<keyword evidence="2 6" id="KW-0812">Transmembrane</keyword>
<evidence type="ECO:0000256" key="3">
    <source>
        <dbReference type="ARBA" id="ARBA00022737"/>
    </source>
</evidence>
<keyword evidence="4 6" id="KW-1133">Transmembrane helix</keyword>
<comment type="subcellular location">
    <subcellularLocation>
        <location evidence="1">Membrane</location>
    </subcellularLocation>
</comment>
<evidence type="ECO:0000313" key="10">
    <source>
        <dbReference type="Proteomes" id="UP000663829"/>
    </source>
</evidence>
<evidence type="ECO:0000256" key="2">
    <source>
        <dbReference type="ARBA" id="ARBA00022692"/>
    </source>
</evidence>
<feature type="domain" description="PKD/REJ-like" evidence="7">
    <location>
        <begin position="7"/>
        <end position="266"/>
    </location>
</feature>
<evidence type="ECO:0000256" key="4">
    <source>
        <dbReference type="ARBA" id="ARBA00022989"/>
    </source>
</evidence>
<dbReference type="Proteomes" id="UP000681722">
    <property type="component" value="Unassembled WGS sequence"/>
</dbReference>
<keyword evidence="5 6" id="KW-0472">Membrane</keyword>
<evidence type="ECO:0000259" key="7">
    <source>
        <dbReference type="Pfam" id="PF02010"/>
    </source>
</evidence>
<dbReference type="InterPro" id="IPR002859">
    <property type="entry name" value="PKD/REJ-like"/>
</dbReference>
<evidence type="ECO:0000256" key="5">
    <source>
        <dbReference type="ARBA" id="ARBA00023136"/>
    </source>
</evidence>
<dbReference type="Pfam" id="PF02010">
    <property type="entry name" value="REJ"/>
    <property type="match status" value="1"/>
</dbReference>
<dbReference type="Proteomes" id="UP000663829">
    <property type="component" value="Unassembled WGS sequence"/>
</dbReference>
<comment type="caution">
    <text evidence="8">The sequence shown here is derived from an EMBL/GenBank/DDBJ whole genome shotgun (WGS) entry which is preliminary data.</text>
</comment>
<dbReference type="PANTHER" id="PTHR46730:SF1">
    <property type="entry name" value="PLAT DOMAIN-CONTAINING PROTEIN"/>
    <property type="match status" value="1"/>
</dbReference>
<name>A0A816BKY1_9BILA</name>
<dbReference type="GO" id="GO:0006816">
    <property type="term" value="P:calcium ion transport"/>
    <property type="evidence" value="ECO:0007669"/>
    <property type="project" value="TreeGrafter"/>
</dbReference>
<proteinExistence type="predicted"/>
<reference evidence="8" key="1">
    <citation type="submission" date="2021-02" db="EMBL/GenBank/DDBJ databases">
        <authorList>
            <person name="Nowell W R."/>
        </authorList>
    </citation>
    <scope>NUCLEOTIDE SEQUENCE</scope>
</reference>
<dbReference type="EMBL" id="CAJOBC010104490">
    <property type="protein sequence ID" value="CAF4492077.1"/>
    <property type="molecule type" value="Genomic_DNA"/>
</dbReference>
<dbReference type="EMBL" id="CAJNOQ010037774">
    <property type="protein sequence ID" value="CAF1609624.1"/>
    <property type="molecule type" value="Genomic_DNA"/>
</dbReference>
<dbReference type="GO" id="GO:0005886">
    <property type="term" value="C:plasma membrane"/>
    <property type="evidence" value="ECO:0007669"/>
    <property type="project" value="TreeGrafter"/>
</dbReference>
<sequence>MYRKLETVKICTADAQYNRINPTTQVFLTASCTDDCTNAIHTTISWSVYYGFIDFPNSDVTYELLENMAEYQGSWFFGSDTPSFTATTDLFINNPSIEYWRFQATYIVSNGSSTANGTGMIRFQINKPPQNGTCMVDTRNGTTSTLFTLKCLNWIDEDGIQDYSFYMWTTDNTTQQIIGFTETTTIEAYLPLGDPNLNYTLNIVAQIRDLYGGITQYQIKSIQVVPDSPTLLTFMSAIENVQNRGRTNITLEQLLFGGDQNMICQVLLSMSQMLNAMSMAAQQLAVTAGIITIVEVFLHLIITTLESYY</sequence>
<feature type="transmembrane region" description="Helical" evidence="6">
    <location>
        <begin position="280"/>
        <end position="302"/>
    </location>
</feature>
<dbReference type="PANTHER" id="PTHR46730">
    <property type="entry name" value="POLYCYSTIN-1"/>
    <property type="match status" value="1"/>
</dbReference>
<dbReference type="PROSITE" id="PS51257">
    <property type="entry name" value="PROKAR_LIPOPROTEIN"/>
    <property type="match status" value="1"/>
</dbReference>
<evidence type="ECO:0000256" key="1">
    <source>
        <dbReference type="ARBA" id="ARBA00004370"/>
    </source>
</evidence>
<keyword evidence="10" id="KW-1185">Reference proteome</keyword>
<dbReference type="OrthoDB" id="10053169at2759"/>
<gene>
    <name evidence="8" type="ORF">GPM918_LOCUS43004</name>
    <name evidence="9" type="ORF">SRO942_LOCUS44382</name>
</gene>
<accession>A0A816BKY1</accession>
<evidence type="ECO:0000313" key="9">
    <source>
        <dbReference type="EMBL" id="CAF4492077.1"/>
    </source>
</evidence>
<dbReference type="GO" id="GO:0005261">
    <property type="term" value="F:monoatomic cation channel activity"/>
    <property type="evidence" value="ECO:0007669"/>
    <property type="project" value="TreeGrafter"/>
</dbReference>
<dbReference type="AlphaFoldDB" id="A0A816BKY1"/>
<organism evidence="8 10">
    <name type="scientific">Didymodactylos carnosus</name>
    <dbReference type="NCBI Taxonomy" id="1234261"/>
    <lineage>
        <taxon>Eukaryota</taxon>
        <taxon>Metazoa</taxon>
        <taxon>Spiralia</taxon>
        <taxon>Gnathifera</taxon>
        <taxon>Rotifera</taxon>
        <taxon>Eurotatoria</taxon>
        <taxon>Bdelloidea</taxon>
        <taxon>Philodinida</taxon>
        <taxon>Philodinidae</taxon>
        <taxon>Didymodactylos</taxon>
    </lineage>
</organism>